<evidence type="ECO:0000256" key="1">
    <source>
        <dbReference type="SAM" id="MobiDB-lite"/>
    </source>
</evidence>
<sequence>MALRRRTKSTSKSDKASASGQTSESKSTAAGSQSSEIVHLKDEVKSLKAGTRKPRYERYVARKFIFPLGIFVGFLVGALLFVHNADIEDMHSQLLVLLSEYDISMPQFPGLDLSAVETEWLRLKNNIPQVWKLNNDGREFQVGEQMKLRGLSTQHPVVLIPADHASVQGLESWSTAPEYRPFFRERLWGGFNMITQVTFNREKWLAAIMLDPVTGLDVADTKVRAVQGIDAASSFIQGYWIWSKIIENLAAVDYDTNNLYMAAYDWRLAFYNLEVRDGYFSRLKSTIEDFKRRFGQKTVLTAHSMGANAKAMAAFLSGEMKDTVQMNPAGAYVLEQFFSRKERQDLFRSWAGSASMWIKGGDSVWGNLTWAPDDILGNSTYSHGQLISFRHQDPDESVKNMTSQEAGQWILEHAPSTFQKMFATNYSNGIERDKAILARNDKDHTKWSNPLEIRLPHAPSMKMYCVYGHGKDTERSYWYVYTEPSHESYPECTDPTNDTCATNVSEVRVSFLKKKQQIDWEYTELSTTPHVVNGVRMGEGDGTVSLLSLGAMCVEGWRRKRWNPAGINITTVELPHRPVPTIPRGGANTSDHVDVLGSTSVSEIILKVVTGVGHEVEENIVSNIREYAQRISWDEA</sequence>
<dbReference type="Gene3D" id="3.40.50.1820">
    <property type="entry name" value="alpha/beta hydrolase"/>
    <property type="match status" value="1"/>
</dbReference>
<dbReference type="OrthoDB" id="190846at2759"/>
<keyword evidence="2" id="KW-1133">Transmembrane helix</keyword>
<keyword evidence="2" id="KW-0812">Transmembrane</keyword>
<protein>
    <submittedName>
        <fullName evidence="3">LACT-domain-containing protein</fullName>
    </submittedName>
</protein>
<feature type="region of interest" description="Disordered" evidence="1">
    <location>
        <begin position="1"/>
        <end position="36"/>
    </location>
</feature>
<dbReference type="SUPFAM" id="SSF53474">
    <property type="entry name" value="alpha/beta-Hydrolases"/>
    <property type="match status" value="1"/>
</dbReference>
<dbReference type="GO" id="GO:0006629">
    <property type="term" value="P:lipid metabolic process"/>
    <property type="evidence" value="ECO:0007669"/>
    <property type="project" value="InterPro"/>
</dbReference>
<keyword evidence="4" id="KW-1185">Reference proteome</keyword>
<gene>
    <name evidence="3" type="ORF">FISHEDRAFT_64937</name>
</gene>
<name>A0A0D7AGQ5_9AGAR</name>
<feature type="compositionally biased region" description="Polar residues" evidence="1">
    <location>
        <begin position="20"/>
        <end position="36"/>
    </location>
</feature>
<dbReference type="GO" id="GO:0008374">
    <property type="term" value="F:O-acyltransferase activity"/>
    <property type="evidence" value="ECO:0007669"/>
    <property type="project" value="InterPro"/>
</dbReference>
<dbReference type="EMBL" id="KN881676">
    <property type="protein sequence ID" value="KIY50299.1"/>
    <property type="molecule type" value="Genomic_DNA"/>
</dbReference>
<keyword evidence="2" id="KW-0472">Membrane</keyword>
<organism evidence="3 4">
    <name type="scientific">Fistulina hepatica ATCC 64428</name>
    <dbReference type="NCBI Taxonomy" id="1128425"/>
    <lineage>
        <taxon>Eukaryota</taxon>
        <taxon>Fungi</taxon>
        <taxon>Dikarya</taxon>
        <taxon>Basidiomycota</taxon>
        <taxon>Agaricomycotina</taxon>
        <taxon>Agaricomycetes</taxon>
        <taxon>Agaricomycetidae</taxon>
        <taxon>Agaricales</taxon>
        <taxon>Fistulinaceae</taxon>
        <taxon>Fistulina</taxon>
    </lineage>
</organism>
<feature type="transmembrane region" description="Helical" evidence="2">
    <location>
        <begin position="64"/>
        <end position="82"/>
    </location>
</feature>
<accession>A0A0D7AGQ5</accession>
<evidence type="ECO:0000313" key="3">
    <source>
        <dbReference type="EMBL" id="KIY50299.1"/>
    </source>
</evidence>
<evidence type="ECO:0000256" key="2">
    <source>
        <dbReference type="SAM" id="Phobius"/>
    </source>
</evidence>
<dbReference type="AlphaFoldDB" id="A0A0D7AGQ5"/>
<dbReference type="Proteomes" id="UP000054144">
    <property type="component" value="Unassembled WGS sequence"/>
</dbReference>
<evidence type="ECO:0000313" key="4">
    <source>
        <dbReference type="Proteomes" id="UP000054144"/>
    </source>
</evidence>
<dbReference type="InterPro" id="IPR003386">
    <property type="entry name" value="LACT/PDAT_acylTrfase"/>
</dbReference>
<dbReference type="Pfam" id="PF02450">
    <property type="entry name" value="LCAT"/>
    <property type="match status" value="2"/>
</dbReference>
<reference evidence="3 4" key="1">
    <citation type="journal article" date="2015" name="Fungal Genet. Biol.">
        <title>Evolution of novel wood decay mechanisms in Agaricales revealed by the genome sequences of Fistulina hepatica and Cylindrobasidium torrendii.</title>
        <authorList>
            <person name="Floudas D."/>
            <person name="Held B.W."/>
            <person name="Riley R."/>
            <person name="Nagy L.G."/>
            <person name="Koehler G."/>
            <person name="Ransdell A.S."/>
            <person name="Younus H."/>
            <person name="Chow J."/>
            <person name="Chiniquy J."/>
            <person name="Lipzen A."/>
            <person name="Tritt A."/>
            <person name="Sun H."/>
            <person name="Haridas S."/>
            <person name="LaButti K."/>
            <person name="Ohm R.A."/>
            <person name="Kues U."/>
            <person name="Blanchette R.A."/>
            <person name="Grigoriev I.V."/>
            <person name="Minto R.E."/>
            <person name="Hibbett D.S."/>
        </authorList>
    </citation>
    <scope>NUCLEOTIDE SEQUENCE [LARGE SCALE GENOMIC DNA]</scope>
    <source>
        <strain evidence="3 4">ATCC 64428</strain>
    </source>
</reference>
<dbReference type="PANTHER" id="PTHR11440">
    <property type="entry name" value="LECITHIN-CHOLESTEROL ACYLTRANSFERASE-RELATED"/>
    <property type="match status" value="1"/>
</dbReference>
<dbReference type="InterPro" id="IPR029058">
    <property type="entry name" value="AB_hydrolase_fold"/>
</dbReference>
<proteinExistence type="predicted"/>